<sequence length="134" mass="14542">MAPERINMSVISSHEHRVGVDAERLGVVGVERVLGVDERRDPARLLRVGHGVQRHRGLAAALRAVHLHHPAAGQAADAEGDVQRDGAGGDHRGLDDGPLPQPHHRTLAELLVDLGEREIQRPCPVRACRHACHP</sequence>
<keyword evidence="3" id="KW-1185">Reference proteome</keyword>
<feature type="region of interest" description="Disordered" evidence="1">
    <location>
        <begin position="70"/>
        <end position="103"/>
    </location>
</feature>
<proteinExistence type="predicted"/>
<dbReference type="EMBL" id="BMQC01000006">
    <property type="protein sequence ID" value="GGK27519.1"/>
    <property type="molecule type" value="Genomic_DNA"/>
</dbReference>
<reference evidence="2" key="2">
    <citation type="submission" date="2020-09" db="EMBL/GenBank/DDBJ databases">
        <authorList>
            <person name="Sun Q."/>
            <person name="Ohkuma M."/>
        </authorList>
    </citation>
    <scope>NUCLEOTIDE SEQUENCE</scope>
    <source>
        <strain evidence="2">JCM 3091</strain>
    </source>
</reference>
<feature type="compositionally biased region" description="Basic and acidic residues" evidence="1">
    <location>
        <begin position="81"/>
        <end position="95"/>
    </location>
</feature>
<reference evidence="2" key="1">
    <citation type="journal article" date="2014" name="Int. J. Syst. Evol. Microbiol.">
        <title>Complete genome sequence of Corynebacterium casei LMG S-19264T (=DSM 44701T), isolated from a smear-ripened cheese.</title>
        <authorList>
            <consortium name="US DOE Joint Genome Institute (JGI-PGF)"/>
            <person name="Walter F."/>
            <person name="Albersmeier A."/>
            <person name="Kalinowski J."/>
            <person name="Ruckert C."/>
        </authorList>
    </citation>
    <scope>NUCLEOTIDE SEQUENCE</scope>
    <source>
        <strain evidence="2">JCM 3091</strain>
    </source>
</reference>
<evidence type="ECO:0000313" key="2">
    <source>
        <dbReference type="EMBL" id="GGK27519.1"/>
    </source>
</evidence>
<evidence type="ECO:0000256" key="1">
    <source>
        <dbReference type="SAM" id="MobiDB-lite"/>
    </source>
</evidence>
<protein>
    <submittedName>
        <fullName evidence="2">Uncharacterized protein</fullName>
    </submittedName>
</protein>
<comment type="caution">
    <text evidence="2">The sequence shown here is derived from an EMBL/GenBank/DDBJ whole genome shotgun (WGS) entry which is preliminary data.</text>
</comment>
<dbReference type="AlphaFoldDB" id="A0A8J3FJ28"/>
<name>A0A8J3FJ28_9ACTN</name>
<dbReference type="Proteomes" id="UP000662200">
    <property type="component" value="Unassembled WGS sequence"/>
</dbReference>
<organism evidence="2 3">
    <name type="scientific">Pilimelia terevasa</name>
    <dbReference type="NCBI Taxonomy" id="53372"/>
    <lineage>
        <taxon>Bacteria</taxon>
        <taxon>Bacillati</taxon>
        <taxon>Actinomycetota</taxon>
        <taxon>Actinomycetes</taxon>
        <taxon>Micromonosporales</taxon>
        <taxon>Micromonosporaceae</taxon>
        <taxon>Pilimelia</taxon>
    </lineage>
</organism>
<gene>
    <name evidence="2" type="ORF">GCM10010124_20120</name>
</gene>
<accession>A0A8J3FJ28</accession>
<evidence type="ECO:0000313" key="3">
    <source>
        <dbReference type="Proteomes" id="UP000662200"/>
    </source>
</evidence>